<name>A0A6L2K3N9_TANCI</name>
<reference evidence="1" key="1">
    <citation type="journal article" date="2019" name="Sci. Rep.">
        <title>Draft genome of Tanacetum cinerariifolium, the natural source of mosquito coil.</title>
        <authorList>
            <person name="Yamashiro T."/>
            <person name="Shiraishi A."/>
            <person name="Satake H."/>
            <person name="Nakayama K."/>
        </authorList>
    </citation>
    <scope>NUCLEOTIDE SEQUENCE</scope>
</reference>
<dbReference type="EMBL" id="BKCJ010001788">
    <property type="protein sequence ID" value="GEU44028.1"/>
    <property type="molecule type" value="Genomic_DNA"/>
</dbReference>
<protein>
    <recommendedName>
        <fullName evidence="2">Reverse transcriptase domain-containing protein</fullName>
    </recommendedName>
</protein>
<comment type="caution">
    <text evidence="1">The sequence shown here is derived from an EMBL/GenBank/DDBJ whole genome shotgun (WGS) entry which is preliminary data.</text>
</comment>
<dbReference type="AlphaFoldDB" id="A0A6L2K3N9"/>
<gene>
    <name evidence="1" type="ORF">Tci_016006</name>
</gene>
<accession>A0A6L2K3N9</accession>
<evidence type="ECO:0000313" key="1">
    <source>
        <dbReference type="EMBL" id="GEU44028.1"/>
    </source>
</evidence>
<proteinExistence type="predicted"/>
<evidence type="ECO:0008006" key="2">
    <source>
        <dbReference type="Google" id="ProtNLM"/>
    </source>
</evidence>
<organism evidence="1">
    <name type="scientific">Tanacetum cinerariifolium</name>
    <name type="common">Dalmatian daisy</name>
    <name type="synonym">Chrysanthemum cinerariifolium</name>
    <dbReference type="NCBI Taxonomy" id="118510"/>
    <lineage>
        <taxon>Eukaryota</taxon>
        <taxon>Viridiplantae</taxon>
        <taxon>Streptophyta</taxon>
        <taxon>Embryophyta</taxon>
        <taxon>Tracheophyta</taxon>
        <taxon>Spermatophyta</taxon>
        <taxon>Magnoliopsida</taxon>
        <taxon>eudicotyledons</taxon>
        <taxon>Gunneridae</taxon>
        <taxon>Pentapetalae</taxon>
        <taxon>asterids</taxon>
        <taxon>campanulids</taxon>
        <taxon>Asterales</taxon>
        <taxon>Asteraceae</taxon>
        <taxon>Asteroideae</taxon>
        <taxon>Anthemideae</taxon>
        <taxon>Anthemidinae</taxon>
        <taxon>Tanacetum</taxon>
    </lineage>
</organism>
<sequence length="293" mass="33034">MGDKHLSTSPETELDEVIKSSVEILVLILSEIEDILTIHLEEVQDDILCEKLLNINLLISKIKSINDNPTPDCVLKFPSPFPIPVEDSDSIFEKFDTSLSYSDNSLPEFETFIDHTKETSSGSTTTHADNSLPEYDSFLFEIEPDQGELTSIVMGDILGEPHVHVLNVLPTHPTFMLDSDFMPFDDSFGSDLEVSFPSGTRNKIFDPGLFFKVQSKRFLLQDTFSNLLCLVSETLLLFLSKNEDKVFNLGILSSNLLSHWSKITFDFFESPMMISRGDIPSLDVSFLYFVPLD</sequence>